<feature type="region of interest" description="Disordered" evidence="1">
    <location>
        <begin position="386"/>
        <end position="435"/>
    </location>
</feature>
<evidence type="ECO:0000313" key="4">
    <source>
        <dbReference type="Proteomes" id="UP000739538"/>
    </source>
</evidence>
<evidence type="ECO:0008006" key="5">
    <source>
        <dbReference type="Google" id="ProtNLM"/>
    </source>
</evidence>
<feature type="compositionally biased region" description="Acidic residues" evidence="1">
    <location>
        <begin position="406"/>
        <end position="415"/>
    </location>
</feature>
<dbReference type="EMBL" id="JAGQHS010000134">
    <property type="protein sequence ID" value="MCA9757985.1"/>
    <property type="molecule type" value="Genomic_DNA"/>
</dbReference>
<reference evidence="3" key="1">
    <citation type="submission" date="2020-04" db="EMBL/GenBank/DDBJ databases">
        <authorList>
            <person name="Zhang T."/>
        </authorList>
    </citation>
    <scope>NUCLEOTIDE SEQUENCE</scope>
    <source>
        <strain evidence="3">HKST-UBA02</strain>
    </source>
</reference>
<comment type="caution">
    <text evidence="3">The sequence shown here is derived from an EMBL/GenBank/DDBJ whole genome shotgun (WGS) entry which is preliminary data.</text>
</comment>
<accession>A0A956SEW4</accession>
<evidence type="ECO:0000313" key="3">
    <source>
        <dbReference type="EMBL" id="MCA9757985.1"/>
    </source>
</evidence>
<gene>
    <name evidence="3" type="ORF">KDA27_19490</name>
</gene>
<keyword evidence="2" id="KW-0472">Membrane</keyword>
<dbReference type="Proteomes" id="UP000739538">
    <property type="component" value="Unassembled WGS sequence"/>
</dbReference>
<name>A0A956SEW4_UNCEI</name>
<evidence type="ECO:0000256" key="1">
    <source>
        <dbReference type="SAM" id="MobiDB-lite"/>
    </source>
</evidence>
<proteinExistence type="predicted"/>
<organism evidence="3 4">
    <name type="scientific">Eiseniibacteriota bacterium</name>
    <dbReference type="NCBI Taxonomy" id="2212470"/>
    <lineage>
        <taxon>Bacteria</taxon>
        <taxon>Candidatus Eiseniibacteriota</taxon>
    </lineage>
</organism>
<sequence>MNLRSRMQSEASAHTTAGSHRPDPLVVLILIAFVVGAFVLGPLVLDARANEPGTQVRSIGPDGVAPERLSETGLYSDVASRAIAPSNRPYTPQYPLWSDGATKRRWVHLPEGATIDASNPDAWEFPVGTKFWKEFAIGNALETRYLERREDGWVFAAYAWNADGTDAVLVPSRGTVLQVYATAGDLAPASCSSTTPSSSWDVPSFCDCLACHEGRPERVLGFTALQLSTDRDPFAPHAASPESGSIDLAGLLELGLLTSAPSGWPHRMPRIEARSANERATLGYLYGNCSMCHNETGPLAELQMSFDVPSIGSDVPAAIRTVVGTQTIGGTSGSLRISPGDAGASWLLTRMASRSQSLQMPPLGTHEPDSVAIERIARWIRDDLVSPIESPPESPKVLPRGSPDELPLESPDESPPEAHLIGVDMDHAEAHPAGP</sequence>
<feature type="compositionally biased region" description="Basic and acidic residues" evidence="1">
    <location>
        <begin position="424"/>
        <end position="435"/>
    </location>
</feature>
<keyword evidence="2" id="KW-0812">Transmembrane</keyword>
<reference evidence="3" key="2">
    <citation type="journal article" date="2021" name="Microbiome">
        <title>Successional dynamics and alternative stable states in a saline activated sludge microbial community over 9 years.</title>
        <authorList>
            <person name="Wang Y."/>
            <person name="Ye J."/>
            <person name="Ju F."/>
            <person name="Liu L."/>
            <person name="Boyd J.A."/>
            <person name="Deng Y."/>
            <person name="Parks D.H."/>
            <person name="Jiang X."/>
            <person name="Yin X."/>
            <person name="Woodcroft B.J."/>
            <person name="Tyson G.W."/>
            <person name="Hugenholtz P."/>
            <person name="Polz M.F."/>
            <person name="Zhang T."/>
        </authorList>
    </citation>
    <scope>NUCLEOTIDE SEQUENCE</scope>
    <source>
        <strain evidence="3">HKST-UBA02</strain>
    </source>
</reference>
<keyword evidence="2" id="KW-1133">Transmembrane helix</keyword>
<dbReference type="AlphaFoldDB" id="A0A956SEW4"/>
<feature type="transmembrane region" description="Helical" evidence="2">
    <location>
        <begin position="25"/>
        <end position="45"/>
    </location>
</feature>
<protein>
    <recommendedName>
        <fullName evidence="5">Cytochrome c domain-containing protein</fullName>
    </recommendedName>
</protein>
<evidence type="ECO:0000256" key="2">
    <source>
        <dbReference type="SAM" id="Phobius"/>
    </source>
</evidence>